<dbReference type="InterPro" id="IPR011234">
    <property type="entry name" value="Fumarylacetoacetase-like_C"/>
</dbReference>
<dbReference type="GO" id="GO:0003824">
    <property type="term" value="F:catalytic activity"/>
    <property type="evidence" value="ECO:0007669"/>
    <property type="project" value="InterPro"/>
</dbReference>
<gene>
    <name evidence="5" type="ORF">CERZMDRAFT_88651</name>
</gene>
<dbReference type="AlphaFoldDB" id="A0A6A6F000"/>
<sequence length="253" mass="27415">MTSSFHSERRTICPPEGSRSSGSALQDEAHLLVPARAPASNALYSSKGTLTRHQRNHSISAGHRCLECNITFLEERPPDKTSPNARSWRRRYTSVDTCTKRGEFAVTRGFAQDDLAFPLPELAIESEHADHVMHGNELRALPASMHETASPQAADSCIVSTEVLGAADNLKLETRVNGELRQSSNTGDLVFGVKALVSFLSQGQTIQAGSLIMTGTPGGVGLFQDPPNLLKDGDVVKVEIEGIGEFENRMAFE</sequence>
<feature type="compositionally biased region" description="Basic and acidic residues" evidence="3">
    <location>
        <begin position="1"/>
        <end position="11"/>
    </location>
</feature>
<organism evidence="5 6">
    <name type="scientific">Cercospora zeae-maydis SCOH1-5</name>
    <dbReference type="NCBI Taxonomy" id="717836"/>
    <lineage>
        <taxon>Eukaryota</taxon>
        <taxon>Fungi</taxon>
        <taxon>Dikarya</taxon>
        <taxon>Ascomycota</taxon>
        <taxon>Pezizomycotina</taxon>
        <taxon>Dothideomycetes</taxon>
        <taxon>Dothideomycetidae</taxon>
        <taxon>Mycosphaerellales</taxon>
        <taxon>Mycosphaerellaceae</taxon>
        <taxon>Cercospora</taxon>
    </lineage>
</organism>
<keyword evidence="6" id="KW-1185">Reference proteome</keyword>
<dbReference type="PANTHER" id="PTHR11820">
    <property type="entry name" value="ACYLPYRUVASE"/>
    <property type="match status" value="1"/>
</dbReference>
<proteinExistence type="inferred from homology"/>
<dbReference type="Proteomes" id="UP000799539">
    <property type="component" value="Unassembled WGS sequence"/>
</dbReference>
<evidence type="ECO:0000259" key="4">
    <source>
        <dbReference type="Pfam" id="PF01557"/>
    </source>
</evidence>
<dbReference type="EMBL" id="ML992705">
    <property type="protein sequence ID" value="KAF2207275.1"/>
    <property type="molecule type" value="Genomic_DNA"/>
</dbReference>
<evidence type="ECO:0000256" key="1">
    <source>
        <dbReference type="ARBA" id="ARBA00010211"/>
    </source>
</evidence>
<keyword evidence="2" id="KW-0479">Metal-binding</keyword>
<dbReference type="PANTHER" id="PTHR11820:SF100">
    <property type="entry name" value="FUMARYLACETOACETATE HYDROLASE FAMILY PROTEIN (AFU_ORTHOLOGUE AFUA_4G01490)"/>
    <property type="match status" value="1"/>
</dbReference>
<feature type="domain" description="Fumarylacetoacetase-like C-terminal" evidence="4">
    <location>
        <begin position="157"/>
        <end position="250"/>
    </location>
</feature>
<dbReference type="GO" id="GO:0046872">
    <property type="term" value="F:metal ion binding"/>
    <property type="evidence" value="ECO:0007669"/>
    <property type="project" value="UniProtKB-KW"/>
</dbReference>
<dbReference type="SUPFAM" id="SSF56529">
    <property type="entry name" value="FAH"/>
    <property type="match status" value="1"/>
</dbReference>
<reference evidence="5" key="1">
    <citation type="journal article" date="2020" name="Stud. Mycol.">
        <title>101 Dothideomycetes genomes: a test case for predicting lifestyles and emergence of pathogens.</title>
        <authorList>
            <person name="Haridas S."/>
            <person name="Albert R."/>
            <person name="Binder M."/>
            <person name="Bloem J."/>
            <person name="Labutti K."/>
            <person name="Salamov A."/>
            <person name="Andreopoulos B."/>
            <person name="Baker S."/>
            <person name="Barry K."/>
            <person name="Bills G."/>
            <person name="Bluhm B."/>
            <person name="Cannon C."/>
            <person name="Castanera R."/>
            <person name="Culley D."/>
            <person name="Daum C."/>
            <person name="Ezra D."/>
            <person name="Gonzalez J."/>
            <person name="Henrissat B."/>
            <person name="Kuo A."/>
            <person name="Liang C."/>
            <person name="Lipzen A."/>
            <person name="Lutzoni F."/>
            <person name="Magnuson J."/>
            <person name="Mondo S."/>
            <person name="Nolan M."/>
            <person name="Ohm R."/>
            <person name="Pangilinan J."/>
            <person name="Park H.-J."/>
            <person name="Ramirez L."/>
            <person name="Alfaro M."/>
            <person name="Sun H."/>
            <person name="Tritt A."/>
            <person name="Yoshinaga Y."/>
            <person name="Zwiers L.-H."/>
            <person name="Turgeon B."/>
            <person name="Goodwin S."/>
            <person name="Spatafora J."/>
            <person name="Crous P."/>
            <person name="Grigoriev I."/>
        </authorList>
    </citation>
    <scope>NUCLEOTIDE SEQUENCE</scope>
    <source>
        <strain evidence="5">SCOH1-5</strain>
    </source>
</reference>
<comment type="similarity">
    <text evidence="1">Belongs to the FAH family.</text>
</comment>
<accession>A0A6A6F000</accession>
<dbReference type="OrthoDB" id="411064at2759"/>
<evidence type="ECO:0000256" key="2">
    <source>
        <dbReference type="ARBA" id="ARBA00022723"/>
    </source>
</evidence>
<dbReference type="Pfam" id="PF01557">
    <property type="entry name" value="FAA_hydrolase"/>
    <property type="match status" value="1"/>
</dbReference>
<evidence type="ECO:0000313" key="5">
    <source>
        <dbReference type="EMBL" id="KAF2207275.1"/>
    </source>
</evidence>
<evidence type="ECO:0000256" key="3">
    <source>
        <dbReference type="SAM" id="MobiDB-lite"/>
    </source>
</evidence>
<dbReference type="InterPro" id="IPR036663">
    <property type="entry name" value="Fumarylacetoacetase_C_sf"/>
</dbReference>
<evidence type="ECO:0000313" key="6">
    <source>
        <dbReference type="Proteomes" id="UP000799539"/>
    </source>
</evidence>
<feature type="region of interest" description="Disordered" evidence="3">
    <location>
        <begin position="1"/>
        <end position="24"/>
    </location>
</feature>
<name>A0A6A6F000_9PEZI</name>
<dbReference type="Gene3D" id="3.90.850.10">
    <property type="entry name" value="Fumarylacetoacetase-like, C-terminal domain"/>
    <property type="match status" value="1"/>
</dbReference>
<protein>
    <recommendedName>
        <fullName evidence="4">Fumarylacetoacetase-like C-terminal domain-containing protein</fullName>
    </recommendedName>
</protein>